<organism evidence="2 3">
    <name type="scientific">Alteromonas ponticola</name>
    <dbReference type="NCBI Taxonomy" id="2720613"/>
    <lineage>
        <taxon>Bacteria</taxon>
        <taxon>Pseudomonadati</taxon>
        <taxon>Pseudomonadota</taxon>
        <taxon>Gammaproteobacteria</taxon>
        <taxon>Alteromonadales</taxon>
        <taxon>Alteromonadaceae</taxon>
        <taxon>Alteromonas/Salinimonas group</taxon>
        <taxon>Alteromonas</taxon>
    </lineage>
</organism>
<sequence>MSLTKYVSYASQSFTLPDICLRIRDILDDHRSDADDIARLISVDPSLTAKILRLANSALFRFPSQIGSISKAVNVIGGEALYNLVVAETANTAFTQFNSPLINPDQHWRNSVFCGMVAKYLAKHCRIRGIERFFVMGILQNLSELVVAKCSPEKYEAYLNDDSDLLPWVKQLSHFKFTFAHCSGTIMESWRLPLSLYFPVVHLHNDKQKVVDAEIAVLAIAVRTLFNEQQEDDNNKIELISPELEKIIKIEKETINDAIHYSRRETDMIASLVRQ</sequence>
<dbReference type="EMBL" id="JAATNW010000002">
    <property type="protein sequence ID" value="NMH59178.1"/>
    <property type="molecule type" value="Genomic_DNA"/>
</dbReference>
<dbReference type="PROSITE" id="PS51833">
    <property type="entry name" value="HDOD"/>
    <property type="match status" value="1"/>
</dbReference>
<protein>
    <submittedName>
        <fullName evidence="2">HDOD domain-containing protein</fullName>
    </submittedName>
</protein>
<accession>A0ABX1QY66</accession>
<dbReference type="Pfam" id="PF08668">
    <property type="entry name" value="HDOD"/>
    <property type="match status" value="1"/>
</dbReference>
<comment type="caution">
    <text evidence="2">The sequence shown here is derived from an EMBL/GenBank/DDBJ whole genome shotgun (WGS) entry which is preliminary data.</text>
</comment>
<evidence type="ECO:0000259" key="1">
    <source>
        <dbReference type="PROSITE" id="PS51833"/>
    </source>
</evidence>
<feature type="domain" description="HDOD" evidence="1">
    <location>
        <begin position="13"/>
        <end position="206"/>
    </location>
</feature>
<name>A0ABX1QY66_9ALTE</name>
<dbReference type="InterPro" id="IPR052340">
    <property type="entry name" value="RNase_Y/CdgJ"/>
</dbReference>
<gene>
    <name evidence="2" type="ORF">HCJ96_03990</name>
</gene>
<evidence type="ECO:0000313" key="3">
    <source>
        <dbReference type="Proteomes" id="UP000709336"/>
    </source>
</evidence>
<dbReference type="PANTHER" id="PTHR33525">
    <property type="match status" value="1"/>
</dbReference>
<dbReference type="Proteomes" id="UP000709336">
    <property type="component" value="Unassembled WGS sequence"/>
</dbReference>
<dbReference type="SUPFAM" id="SSF109604">
    <property type="entry name" value="HD-domain/PDEase-like"/>
    <property type="match status" value="1"/>
</dbReference>
<evidence type="ECO:0000313" key="2">
    <source>
        <dbReference type="EMBL" id="NMH59178.1"/>
    </source>
</evidence>
<dbReference type="RefSeq" id="WP_169209746.1">
    <property type="nucleotide sequence ID" value="NZ_JAATNW010000002.1"/>
</dbReference>
<reference evidence="2 3" key="1">
    <citation type="submission" date="2020-03" db="EMBL/GenBank/DDBJ databases">
        <title>Alteromonas ponticola sp. nov., isolated from seawater.</title>
        <authorList>
            <person name="Yoon J.-H."/>
            <person name="Kim Y.-O."/>
        </authorList>
    </citation>
    <scope>NUCLEOTIDE SEQUENCE [LARGE SCALE GENOMIC DNA]</scope>
    <source>
        <strain evidence="2 3">MYP5</strain>
    </source>
</reference>
<proteinExistence type="predicted"/>
<dbReference type="Gene3D" id="1.10.3210.10">
    <property type="entry name" value="Hypothetical protein af1432"/>
    <property type="match status" value="1"/>
</dbReference>
<dbReference type="PANTHER" id="PTHR33525:SF3">
    <property type="entry name" value="RIBONUCLEASE Y"/>
    <property type="match status" value="1"/>
</dbReference>
<keyword evidence="3" id="KW-1185">Reference proteome</keyword>
<dbReference type="InterPro" id="IPR013976">
    <property type="entry name" value="HDOD"/>
</dbReference>